<evidence type="ECO:0000256" key="4">
    <source>
        <dbReference type="PROSITE-ProRule" id="PRU10141"/>
    </source>
</evidence>
<sequence>MSTSDDPKAFFEQLKVDLAKYLLSLDDFEIQKEIGIGGYGRVFLARQKDNNKQVAIKEWIIENLTGRKLLYFCREIQIFSKNDHPFLLPFIGFTATPPYSIITEYMQNGSLHSVLRDNPQSFFSPDQKNMIAMGIAAGMSRLHEQNIIHRDLKSQNVLMDENLLPKVCDFGVSRIMASYENEPVTQKVGTPAWMAPEFFGPSEYSNKVDVYSYALILWELETGKTPFRGLRPPQIMDIVYNRHERPPIPPQTSHSLKKLIQLCWSQKPSDRPSFATIFEWFAIGKVTFLNAKPESAQRIVHILDQWESQQPTESKAPPVVPNIPELFLNKDTANLIEYTKNLNKDNCTEFFDAILEILNSSASSDIIANALFELLKLITSKQDCLDLYIKRRDYLKLPFENRETGSLALSCLIPIFEKHHELATTDLVKQLDTIVPLFSLKVVRLYSILCDFFTDSNVDWTILDSLIMRSETFIEQQAAKPLIHTLYKLVSRIRSVREGRLKYILGIFANCLESQDTEIVLTAYSAIIALQPSAVPISSETLINHLKSSNNSISLSCLQLLSFSWPELPTKELVETILKMAKGSKWASISILNLCKCPQALRVMLSLSSFWLSTESKLEETFQLQIILALLINPQNRNSVSMNDDIPQFFDRIIKTQKIEYIETLCSAIRMIPTTPEFIGKLSASNFINDYFKIMIALNLEQVYMKGYLLFDKLCKFAFIPESLMLLDVSVRHLKECPNLQKFALEFLTVLSNYPSAVEEMKKLRVPQILKQGHFDEEMNENKAVLLNNISNNVAH</sequence>
<dbReference type="InterPro" id="IPR017441">
    <property type="entry name" value="Protein_kinase_ATP_BS"/>
</dbReference>
<gene>
    <name evidence="6" type="ORF">M9Y10_045339</name>
</gene>
<name>A0ABR2JUY7_9EUKA</name>
<comment type="caution">
    <text evidence="6">The sequence shown here is derived from an EMBL/GenBank/DDBJ whole genome shotgun (WGS) entry which is preliminary data.</text>
</comment>
<dbReference type="PROSITE" id="PS50011">
    <property type="entry name" value="PROTEIN_KINASE_DOM"/>
    <property type="match status" value="1"/>
</dbReference>
<evidence type="ECO:0000259" key="5">
    <source>
        <dbReference type="PROSITE" id="PS50011"/>
    </source>
</evidence>
<keyword evidence="2 4" id="KW-0547">Nucleotide-binding</keyword>
<organism evidence="6 7">
    <name type="scientific">Tritrichomonas musculus</name>
    <dbReference type="NCBI Taxonomy" id="1915356"/>
    <lineage>
        <taxon>Eukaryota</taxon>
        <taxon>Metamonada</taxon>
        <taxon>Parabasalia</taxon>
        <taxon>Tritrichomonadida</taxon>
        <taxon>Tritrichomonadidae</taxon>
        <taxon>Tritrichomonas</taxon>
    </lineage>
</organism>
<dbReference type="SUPFAM" id="SSF48371">
    <property type="entry name" value="ARM repeat"/>
    <property type="match status" value="1"/>
</dbReference>
<dbReference type="PROSITE" id="PS00108">
    <property type="entry name" value="PROTEIN_KINASE_ST"/>
    <property type="match status" value="1"/>
</dbReference>
<dbReference type="InterPro" id="IPR051681">
    <property type="entry name" value="Ser/Thr_Kinases-Pseudokinases"/>
</dbReference>
<dbReference type="InterPro" id="IPR011009">
    <property type="entry name" value="Kinase-like_dom_sf"/>
</dbReference>
<dbReference type="Proteomes" id="UP001470230">
    <property type="component" value="Unassembled WGS sequence"/>
</dbReference>
<protein>
    <recommendedName>
        <fullName evidence="5">Protein kinase domain-containing protein</fullName>
    </recommendedName>
</protein>
<dbReference type="PROSITE" id="PS00107">
    <property type="entry name" value="PROTEIN_KINASE_ATP"/>
    <property type="match status" value="1"/>
</dbReference>
<dbReference type="InterPro" id="IPR016024">
    <property type="entry name" value="ARM-type_fold"/>
</dbReference>
<dbReference type="PRINTS" id="PR00109">
    <property type="entry name" value="TYRKINASE"/>
</dbReference>
<accession>A0ABR2JUY7</accession>
<proteinExistence type="predicted"/>
<keyword evidence="1" id="KW-0808">Transferase</keyword>
<evidence type="ECO:0000256" key="2">
    <source>
        <dbReference type="ARBA" id="ARBA00022741"/>
    </source>
</evidence>
<dbReference type="InterPro" id="IPR001245">
    <property type="entry name" value="Ser-Thr/Tyr_kinase_cat_dom"/>
</dbReference>
<evidence type="ECO:0000256" key="1">
    <source>
        <dbReference type="ARBA" id="ARBA00022527"/>
    </source>
</evidence>
<evidence type="ECO:0000313" key="6">
    <source>
        <dbReference type="EMBL" id="KAK8882697.1"/>
    </source>
</evidence>
<keyword evidence="3 4" id="KW-0067">ATP-binding</keyword>
<dbReference type="CDD" id="cd13999">
    <property type="entry name" value="STKc_MAP3K-like"/>
    <property type="match status" value="1"/>
</dbReference>
<dbReference type="EMBL" id="JAPFFF010000009">
    <property type="protein sequence ID" value="KAK8882697.1"/>
    <property type="molecule type" value="Genomic_DNA"/>
</dbReference>
<evidence type="ECO:0000313" key="7">
    <source>
        <dbReference type="Proteomes" id="UP001470230"/>
    </source>
</evidence>
<dbReference type="InterPro" id="IPR000719">
    <property type="entry name" value="Prot_kinase_dom"/>
</dbReference>
<dbReference type="PANTHER" id="PTHR44329:SF214">
    <property type="entry name" value="PROTEIN KINASE DOMAIN-CONTAINING PROTEIN"/>
    <property type="match status" value="1"/>
</dbReference>
<dbReference type="PANTHER" id="PTHR44329">
    <property type="entry name" value="SERINE/THREONINE-PROTEIN KINASE TNNI3K-RELATED"/>
    <property type="match status" value="1"/>
</dbReference>
<dbReference type="SUPFAM" id="SSF56112">
    <property type="entry name" value="Protein kinase-like (PK-like)"/>
    <property type="match status" value="1"/>
</dbReference>
<dbReference type="Gene3D" id="1.10.510.10">
    <property type="entry name" value="Transferase(Phosphotransferase) domain 1"/>
    <property type="match status" value="1"/>
</dbReference>
<evidence type="ECO:0000256" key="3">
    <source>
        <dbReference type="ARBA" id="ARBA00022840"/>
    </source>
</evidence>
<dbReference type="InterPro" id="IPR008271">
    <property type="entry name" value="Ser/Thr_kinase_AS"/>
</dbReference>
<reference evidence="6 7" key="1">
    <citation type="submission" date="2024-04" db="EMBL/GenBank/DDBJ databases">
        <title>Tritrichomonas musculus Genome.</title>
        <authorList>
            <person name="Alves-Ferreira E."/>
            <person name="Grigg M."/>
            <person name="Lorenzi H."/>
            <person name="Galac M."/>
        </authorList>
    </citation>
    <scope>NUCLEOTIDE SEQUENCE [LARGE SCALE GENOMIC DNA]</scope>
    <source>
        <strain evidence="6 7">EAF2021</strain>
    </source>
</reference>
<keyword evidence="1" id="KW-0418">Kinase</keyword>
<feature type="domain" description="Protein kinase" evidence="5">
    <location>
        <begin position="28"/>
        <end position="289"/>
    </location>
</feature>
<dbReference type="SMART" id="SM00220">
    <property type="entry name" value="S_TKc"/>
    <property type="match status" value="1"/>
</dbReference>
<keyword evidence="1" id="KW-0723">Serine/threonine-protein kinase</keyword>
<dbReference type="Pfam" id="PF07714">
    <property type="entry name" value="PK_Tyr_Ser-Thr"/>
    <property type="match status" value="1"/>
</dbReference>
<keyword evidence="7" id="KW-1185">Reference proteome</keyword>
<feature type="binding site" evidence="4">
    <location>
        <position position="57"/>
    </location>
    <ligand>
        <name>ATP</name>
        <dbReference type="ChEBI" id="CHEBI:30616"/>
    </ligand>
</feature>